<dbReference type="Proteomes" id="UP000176786">
    <property type="component" value="Unassembled WGS sequence"/>
</dbReference>
<proteinExistence type="predicted"/>
<evidence type="ECO:0000313" key="2">
    <source>
        <dbReference type="Proteomes" id="UP000176786"/>
    </source>
</evidence>
<dbReference type="Pfam" id="PF03592">
    <property type="entry name" value="Terminase_2"/>
    <property type="match status" value="1"/>
</dbReference>
<dbReference type="InterPro" id="IPR038713">
    <property type="entry name" value="Terminase_Gp1_N_sf"/>
</dbReference>
<accession>A0A1F5P8N7</accession>
<sequence length="134" mass="15240">MQQKKLTLKQSKWVDETINTTNPTEAVRRVYKVKNNNVAKSIAHENLTKPYLREAIMHKMAQAGLTADHLFNEHKKVVAQDSNLPAKNTALDMAYRLYGLYAPTKTQSFNIDIPATSEELTRSLKQLIATLKNK</sequence>
<dbReference type="GO" id="GO:0051276">
    <property type="term" value="P:chromosome organization"/>
    <property type="evidence" value="ECO:0007669"/>
    <property type="project" value="InterPro"/>
</dbReference>
<evidence type="ECO:0000313" key="1">
    <source>
        <dbReference type="EMBL" id="OGE86319.1"/>
    </source>
</evidence>
<reference evidence="1 2" key="1">
    <citation type="journal article" date="2016" name="Nat. Commun.">
        <title>Thousands of microbial genomes shed light on interconnected biogeochemical processes in an aquifer system.</title>
        <authorList>
            <person name="Anantharaman K."/>
            <person name="Brown C.T."/>
            <person name="Hug L.A."/>
            <person name="Sharon I."/>
            <person name="Castelle C.J."/>
            <person name="Probst A.J."/>
            <person name="Thomas B.C."/>
            <person name="Singh A."/>
            <person name="Wilkins M.J."/>
            <person name="Karaoz U."/>
            <person name="Brodie E.L."/>
            <person name="Williams K.H."/>
            <person name="Hubbard S.S."/>
            <person name="Banfield J.F."/>
        </authorList>
    </citation>
    <scope>NUCLEOTIDE SEQUENCE [LARGE SCALE GENOMIC DNA]</scope>
</reference>
<dbReference type="InterPro" id="IPR005335">
    <property type="entry name" value="Terminase_ssu"/>
</dbReference>
<gene>
    <name evidence="1" type="ORF">A3J48_02365</name>
</gene>
<dbReference type="Gene3D" id="1.10.10.1400">
    <property type="entry name" value="Terminase, small subunit, N-terminal DNA-binding domain, HTH motif"/>
    <property type="match status" value="1"/>
</dbReference>
<protein>
    <recommendedName>
        <fullName evidence="3">Terminase small subunit</fullName>
    </recommendedName>
</protein>
<organism evidence="1 2">
    <name type="scientific">Candidatus Doudnabacteria bacterium RIFCSPHIGHO2_02_FULL_46_11</name>
    <dbReference type="NCBI Taxonomy" id="1817832"/>
    <lineage>
        <taxon>Bacteria</taxon>
        <taxon>Candidatus Doudnaibacteriota</taxon>
    </lineage>
</organism>
<name>A0A1F5P8N7_9BACT</name>
<evidence type="ECO:0008006" key="3">
    <source>
        <dbReference type="Google" id="ProtNLM"/>
    </source>
</evidence>
<comment type="caution">
    <text evidence="1">The sequence shown here is derived from an EMBL/GenBank/DDBJ whole genome shotgun (WGS) entry which is preliminary data.</text>
</comment>
<dbReference type="AlphaFoldDB" id="A0A1F5P8N7"/>
<dbReference type="EMBL" id="MFES01000003">
    <property type="protein sequence ID" value="OGE86319.1"/>
    <property type="molecule type" value="Genomic_DNA"/>
</dbReference>